<keyword evidence="2" id="KW-0547">Nucleotide-binding</keyword>
<keyword evidence="3" id="KW-0067">ATP-binding</keyword>
<feature type="region of interest" description="Disordered" evidence="4">
    <location>
        <begin position="1"/>
        <end position="127"/>
    </location>
</feature>
<dbReference type="Gene3D" id="3.40.50.300">
    <property type="entry name" value="P-loop containing nucleotide triphosphate hydrolases"/>
    <property type="match status" value="1"/>
</dbReference>
<feature type="compositionally biased region" description="Basic residues" evidence="4">
    <location>
        <begin position="1"/>
        <end position="11"/>
    </location>
</feature>
<feature type="compositionally biased region" description="Basic and acidic residues" evidence="4">
    <location>
        <begin position="85"/>
        <end position="119"/>
    </location>
</feature>
<evidence type="ECO:0000313" key="8">
    <source>
        <dbReference type="RefSeq" id="XP_006825294.1"/>
    </source>
</evidence>
<feature type="compositionally biased region" description="Basic and acidic residues" evidence="4">
    <location>
        <begin position="12"/>
        <end position="27"/>
    </location>
</feature>
<protein>
    <submittedName>
        <fullName evidence="7">ATP-binding cassette sub-family F member 1-like isoform X1</fullName>
    </submittedName>
    <submittedName>
        <fullName evidence="8">ATP-binding cassette sub-family F member 1-like isoform X2</fullName>
    </submittedName>
</protein>
<dbReference type="RefSeq" id="XP_006825293.1">
    <property type="nucleotide sequence ID" value="XM_006825230.1"/>
</dbReference>
<dbReference type="InterPro" id="IPR027417">
    <property type="entry name" value="P-loop_NTPase"/>
</dbReference>
<dbReference type="InterPro" id="IPR003593">
    <property type="entry name" value="AAA+_ATPase"/>
</dbReference>
<dbReference type="CDD" id="cd03221">
    <property type="entry name" value="ABCF_EF-3"/>
    <property type="match status" value="1"/>
</dbReference>
<evidence type="ECO:0000256" key="2">
    <source>
        <dbReference type="ARBA" id="ARBA00022741"/>
    </source>
</evidence>
<gene>
    <name evidence="7 8" type="primary">LOC102801549</name>
</gene>
<organism evidence="6 7">
    <name type="scientific">Saccoglossus kowalevskii</name>
    <name type="common">Acorn worm</name>
    <dbReference type="NCBI Taxonomy" id="10224"/>
    <lineage>
        <taxon>Eukaryota</taxon>
        <taxon>Metazoa</taxon>
        <taxon>Hemichordata</taxon>
        <taxon>Enteropneusta</taxon>
        <taxon>Harrimaniidae</taxon>
        <taxon>Saccoglossus</taxon>
    </lineage>
</organism>
<evidence type="ECO:0000256" key="3">
    <source>
        <dbReference type="ARBA" id="ARBA00022840"/>
    </source>
</evidence>
<dbReference type="InterPro" id="IPR003439">
    <property type="entry name" value="ABC_transporter-like_ATP-bd"/>
</dbReference>
<dbReference type="PROSITE" id="PS50893">
    <property type="entry name" value="ABC_TRANSPORTER_2"/>
    <property type="match status" value="1"/>
</dbReference>
<sequence length="392" mass="44084">MPKKRGQKGKKGKQDDGFKDKDDKVKDMMSTLALEDSGDEIDDDLAPSRGRGKSSKPKGGFALLDDLDDENEMNNENDIDGGEDEAPKKDQIQSEKRRDLPDIDPTKTDDKPAKKMTNKEKKKLKKMQEFQEQLGDFSVQSQFTVSQQESTAKGALLENATDIKIENFSISARGKDLFVNAILSITRGRRYGLVGPNGHGKTTLLNHIAQRVLAIPPNIDVLICEQEVTADETRAIDAVLNADKKRLALLKEEKELVKKSDAGDDSVTDRLKQVYEELDAIGASSAEARARRILAGLGFTAEMQQRETHHFSGGWRMRVSLARALFMEPTLLLLDEPTNHLDLNAVIWLDNYLQNWKKTLLVVSHDQQFLDDVCTDIIHLDNQKLYYYKGKL</sequence>
<dbReference type="InterPro" id="IPR017871">
    <property type="entry name" value="ABC_transporter-like_CS"/>
</dbReference>
<keyword evidence="1" id="KW-0677">Repeat</keyword>
<dbReference type="GeneID" id="102801549"/>
<dbReference type="RefSeq" id="XP_006825294.1">
    <property type="nucleotide sequence ID" value="XM_006825231.1"/>
</dbReference>
<dbReference type="SMART" id="SM00382">
    <property type="entry name" value="AAA"/>
    <property type="match status" value="1"/>
</dbReference>
<evidence type="ECO:0000313" key="6">
    <source>
        <dbReference type="Proteomes" id="UP000694865"/>
    </source>
</evidence>
<dbReference type="PANTHER" id="PTHR19211:SF14">
    <property type="entry name" value="ATP-BINDING CASSETTE SUB-FAMILY F MEMBER 1"/>
    <property type="match status" value="1"/>
</dbReference>
<dbReference type="Pfam" id="PF00005">
    <property type="entry name" value="ABC_tran"/>
    <property type="match status" value="1"/>
</dbReference>
<evidence type="ECO:0000256" key="4">
    <source>
        <dbReference type="SAM" id="MobiDB-lite"/>
    </source>
</evidence>
<reference evidence="7 8" key="1">
    <citation type="submission" date="2025-05" db="UniProtKB">
        <authorList>
            <consortium name="RefSeq"/>
        </authorList>
    </citation>
    <scope>IDENTIFICATION</scope>
    <source>
        <tissue evidence="7 8">Testes</tissue>
    </source>
</reference>
<accession>A0ABM0MZ52</accession>
<dbReference type="Proteomes" id="UP000694865">
    <property type="component" value="Unplaced"/>
</dbReference>
<keyword evidence="6" id="KW-1185">Reference proteome</keyword>
<evidence type="ECO:0000259" key="5">
    <source>
        <dbReference type="PROSITE" id="PS50893"/>
    </source>
</evidence>
<name>A0ABM0MZ52_SACKO</name>
<feature type="compositionally biased region" description="Acidic residues" evidence="4">
    <location>
        <begin position="65"/>
        <end position="84"/>
    </location>
</feature>
<evidence type="ECO:0000313" key="7">
    <source>
        <dbReference type="RefSeq" id="XP_006825293.1"/>
    </source>
</evidence>
<dbReference type="PANTHER" id="PTHR19211">
    <property type="entry name" value="ATP-BINDING TRANSPORT PROTEIN-RELATED"/>
    <property type="match status" value="1"/>
</dbReference>
<feature type="domain" description="ABC transporter" evidence="5">
    <location>
        <begin position="163"/>
        <end position="392"/>
    </location>
</feature>
<evidence type="ECO:0000256" key="1">
    <source>
        <dbReference type="ARBA" id="ARBA00022737"/>
    </source>
</evidence>
<dbReference type="PROSITE" id="PS00211">
    <property type="entry name" value="ABC_TRANSPORTER_1"/>
    <property type="match status" value="1"/>
</dbReference>
<dbReference type="InterPro" id="IPR050611">
    <property type="entry name" value="ABCF"/>
</dbReference>
<proteinExistence type="predicted"/>
<dbReference type="SUPFAM" id="SSF52540">
    <property type="entry name" value="P-loop containing nucleoside triphosphate hydrolases"/>
    <property type="match status" value="1"/>
</dbReference>
<feature type="compositionally biased region" description="Acidic residues" evidence="4">
    <location>
        <begin position="36"/>
        <end position="45"/>
    </location>
</feature>